<sequence length="859" mass="93525">MALESAWAEAEQFNQKVNQLYGEGKFDAAIPFAERALAIAEDAFGSHHPMVATGLNNLASLHEAKGDYVKAEPILQRALTIFEETLGPEDHNVATALNNLARVYHSKGDSSKSESLHRRALAIQERALGPDHVDVGESLNNLATICLAKKDHATAERYIQRALTIWEKALGPAHPYVALALRHLALVYKARGDYTEAEPLYQRVLSIEERVLGPHHPRLAGSLLGFATLRSQRGDHVAAEPLQQRALAIREKALGPDHPDVADALQQLARVYQALGQHAKAVDRLGRAVAIQNRNAAILLNTGSDEQKQAYMSTLRGSTDQAISSHVQAAPHAEEAKRLALGVILNRKGRVLDAMTDSFAALRHSLAPSDRGRLEELRSISAEYSALVYRKPARMTRGEYRARFLRLAAERHELEADISRRSAELRGDLRPLTIDEVRAAIPEGATLVEFFVYAPFDTDTWSYRVGEPRYVAYVLHRNGEIAWADLGPAAPIHAAVTRLRQALSRRAAGPGPVGARGTAREFLSHAEPFVDPRPAARDLDALVMQPIRRLLGSGRRILLSPDGFLNLVPFGVLVDEDGHYLVERYALTYLASGRDLLRLGTSVPSRQGPVVVAAPDYDTARGATPAGQAGTRRQRSADARGMRFSPLHFAANEGRTISTKLPGSRYLTGALATTDAVKALAGPRVLHIATHGFFLPDLPALHMSPSSDLDPLPKLAIMENALLRSGIALAGANRGHDEEGDGLLTALEVSQLDLVGTKLVVLSACMTGVGKVRIGDGVYGLRRAMVMAGAETQVMSLWSVDDAATRELMEAYYDRLLAGCGRSEAMRLGQLEMLDRPDRAHPYYWASFIVSGSDAPLAE</sequence>
<dbReference type="InterPro" id="IPR002151">
    <property type="entry name" value="Kinesin_light"/>
</dbReference>
<dbReference type="Gene3D" id="1.25.40.10">
    <property type="entry name" value="Tetratricopeptide repeat domain"/>
    <property type="match status" value="2"/>
</dbReference>
<dbReference type="PANTHER" id="PTHR45783:SF3">
    <property type="entry name" value="KINESIN LIGHT CHAIN"/>
    <property type="match status" value="1"/>
</dbReference>
<proteinExistence type="inferred from homology"/>
<dbReference type="PANTHER" id="PTHR45783">
    <property type="entry name" value="KINESIN LIGHT CHAIN"/>
    <property type="match status" value="1"/>
</dbReference>
<comment type="similarity">
    <text evidence="2">Belongs to the kinesin light chain family.</text>
</comment>
<dbReference type="RefSeq" id="WP_272421725.1">
    <property type="nucleotide sequence ID" value="NZ_JAGTJK010000011.1"/>
</dbReference>
<dbReference type="GO" id="GO:0005871">
    <property type="term" value="C:kinesin complex"/>
    <property type="evidence" value="ECO:0007669"/>
    <property type="project" value="InterPro"/>
</dbReference>
<dbReference type="PRINTS" id="PR00381">
    <property type="entry name" value="KINESINLIGHT"/>
</dbReference>
<dbReference type="InterPro" id="IPR011990">
    <property type="entry name" value="TPR-like_helical_dom_sf"/>
</dbReference>
<dbReference type="Pfam" id="PF12770">
    <property type="entry name" value="CHAT"/>
    <property type="match status" value="1"/>
</dbReference>
<evidence type="ECO:0000256" key="1">
    <source>
        <dbReference type="ARBA" id="ARBA00004245"/>
    </source>
</evidence>
<evidence type="ECO:0000256" key="3">
    <source>
        <dbReference type="ARBA" id="ARBA00022490"/>
    </source>
</evidence>
<keyword evidence="3" id="KW-0963">Cytoplasm</keyword>
<dbReference type="GO" id="GO:0007018">
    <property type="term" value="P:microtubule-based movement"/>
    <property type="evidence" value="ECO:0007669"/>
    <property type="project" value="TreeGrafter"/>
</dbReference>
<dbReference type="Proteomes" id="UP001151081">
    <property type="component" value="Unassembled WGS sequence"/>
</dbReference>
<dbReference type="PROSITE" id="PS50005">
    <property type="entry name" value="TPR"/>
    <property type="match status" value="2"/>
</dbReference>
<evidence type="ECO:0000256" key="4">
    <source>
        <dbReference type="ARBA" id="ARBA00022701"/>
    </source>
</evidence>
<keyword evidence="9" id="KW-0206">Cytoskeleton</keyword>
<feature type="repeat" description="TPR" evidence="10">
    <location>
        <begin position="178"/>
        <end position="211"/>
    </location>
</feature>
<name>A0A9X3X7Z5_9BACT</name>
<evidence type="ECO:0000256" key="10">
    <source>
        <dbReference type="PROSITE-ProRule" id="PRU00339"/>
    </source>
</evidence>
<feature type="domain" description="CHAT" evidence="11">
    <location>
        <begin position="534"/>
        <end position="853"/>
    </location>
</feature>
<evidence type="ECO:0000256" key="7">
    <source>
        <dbReference type="ARBA" id="ARBA00023054"/>
    </source>
</evidence>
<keyword evidence="6 10" id="KW-0802">TPR repeat</keyword>
<dbReference type="Pfam" id="PF13424">
    <property type="entry name" value="TPR_12"/>
    <property type="match status" value="3"/>
</dbReference>
<dbReference type="EMBL" id="JAGTJJ010000030">
    <property type="protein sequence ID" value="MDC3985614.1"/>
    <property type="molecule type" value="Genomic_DNA"/>
</dbReference>
<evidence type="ECO:0000256" key="6">
    <source>
        <dbReference type="ARBA" id="ARBA00022803"/>
    </source>
</evidence>
<evidence type="ECO:0000256" key="2">
    <source>
        <dbReference type="ARBA" id="ARBA00009622"/>
    </source>
</evidence>
<dbReference type="GO" id="GO:0005737">
    <property type="term" value="C:cytoplasm"/>
    <property type="evidence" value="ECO:0007669"/>
    <property type="project" value="TreeGrafter"/>
</dbReference>
<keyword evidence="4" id="KW-0493">Microtubule</keyword>
<dbReference type="SMART" id="SM00028">
    <property type="entry name" value="TPR"/>
    <property type="match status" value="7"/>
</dbReference>
<reference evidence="12 13" key="1">
    <citation type="submission" date="2021-04" db="EMBL/GenBank/DDBJ databases">
        <title>Genome analysis of Polyangium sp.</title>
        <authorList>
            <person name="Li Y."/>
            <person name="Wang J."/>
        </authorList>
    </citation>
    <scope>NUCLEOTIDE SEQUENCE [LARGE SCALE GENOMIC DNA]</scope>
    <source>
        <strain evidence="12 13">SDU14</strain>
    </source>
</reference>
<evidence type="ECO:0000256" key="8">
    <source>
        <dbReference type="ARBA" id="ARBA00023175"/>
    </source>
</evidence>
<feature type="repeat" description="TPR" evidence="10">
    <location>
        <begin position="262"/>
        <end position="295"/>
    </location>
</feature>
<keyword evidence="8" id="KW-0505">Motor protein</keyword>
<accession>A0A9X3X7Z5</accession>
<protein>
    <submittedName>
        <fullName evidence="12">Tetratricopeptide repeat protein</fullName>
    </submittedName>
</protein>
<dbReference type="AlphaFoldDB" id="A0A9X3X7Z5"/>
<dbReference type="InterPro" id="IPR019734">
    <property type="entry name" value="TPR_rpt"/>
</dbReference>
<comment type="caution">
    <text evidence="12">The sequence shown here is derived from an EMBL/GenBank/DDBJ whole genome shotgun (WGS) entry which is preliminary data.</text>
</comment>
<dbReference type="Pfam" id="PF13374">
    <property type="entry name" value="TPR_10"/>
    <property type="match status" value="1"/>
</dbReference>
<evidence type="ECO:0000313" key="12">
    <source>
        <dbReference type="EMBL" id="MDC3985614.1"/>
    </source>
</evidence>
<evidence type="ECO:0000256" key="9">
    <source>
        <dbReference type="ARBA" id="ARBA00023212"/>
    </source>
</evidence>
<evidence type="ECO:0000256" key="5">
    <source>
        <dbReference type="ARBA" id="ARBA00022737"/>
    </source>
</evidence>
<gene>
    <name evidence="12" type="ORF">KEG57_34360</name>
</gene>
<evidence type="ECO:0000259" key="11">
    <source>
        <dbReference type="Pfam" id="PF12770"/>
    </source>
</evidence>
<dbReference type="InterPro" id="IPR024983">
    <property type="entry name" value="CHAT_dom"/>
</dbReference>
<dbReference type="GO" id="GO:0019894">
    <property type="term" value="F:kinesin binding"/>
    <property type="evidence" value="ECO:0007669"/>
    <property type="project" value="TreeGrafter"/>
</dbReference>
<organism evidence="12 13">
    <name type="scientific">Polyangium jinanense</name>
    <dbReference type="NCBI Taxonomy" id="2829994"/>
    <lineage>
        <taxon>Bacteria</taxon>
        <taxon>Pseudomonadati</taxon>
        <taxon>Myxococcota</taxon>
        <taxon>Polyangia</taxon>
        <taxon>Polyangiales</taxon>
        <taxon>Polyangiaceae</taxon>
        <taxon>Polyangium</taxon>
    </lineage>
</organism>
<evidence type="ECO:0000313" key="13">
    <source>
        <dbReference type="Proteomes" id="UP001151081"/>
    </source>
</evidence>
<keyword evidence="5" id="KW-0677">Repeat</keyword>
<comment type="subcellular location">
    <subcellularLocation>
        <location evidence="1">Cytoplasm</location>
        <location evidence="1">Cytoskeleton</location>
    </subcellularLocation>
</comment>
<dbReference type="SUPFAM" id="SSF48452">
    <property type="entry name" value="TPR-like"/>
    <property type="match status" value="2"/>
</dbReference>
<keyword evidence="7" id="KW-0175">Coiled coil</keyword>
<dbReference type="GO" id="GO:0005874">
    <property type="term" value="C:microtubule"/>
    <property type="evidence" value="ECO:0007669"/>
    <property type="project" value="UniProtKB-KW"/>
</dbReference>
<keyword evidence="13" id="KW-1185">Reference proteome</keyword>